<keyword evidence="1" id="KW-0472">Membrane</keyword>
<keyword evidence="1" id="KW-1133">Transmembrane helix</keyword>
<evidence type="ECO:0000256" key="2">
    <source>
        <dbReference type="SAM" id="SignalP"/>
    </source>
</evidence>
<dbReference type="OrthoDB" id="3360032at2759"/>
<proteinExistence type="predicted"/>
<gene>
    <name evidence="3" type="ORF">J3R30DRAFT_3710872</name>
</gene>
<keyword evidence="2" id="KW-0732">Signal</keyword>
<evidence type="ECO:0000313" key="4">
    <source>
        <dbReference type="Proteomes" id="UP001150266"/>
    </source>
</evidence>
<feature type="transmembrane region" description="Helical" evidence="1">
    <location>
        <begin position="193"/>
        <end position="215"/>
    </location>
</feature>
<feature type="chain" id="PRO_5040832855" evidence="2">
    <location>
        <begin position="23"/>
        <end position="231"/>
    </location>
</feature>
<reference evidence="3" key="1">
    <citation type="submission" date="2022-08" db="EMBL/GenBank/DDBJ databases">
        <title>A Global Phylogenomic Analysis of the Shiitake Genus Lentinula.</title>
        <authorList>
            <consortium name="DOE Joint Genome Institute"/>
            <person name="Sierra-Patev S."/>
            <person name="Min B."/>
            <person name="Naranjo-Ortiz M."/>
            <person name="Looney B."/>
            <person name="Konkel Z."/>
            <person name="Slot J.C."/>
            <person name="Sakamoto Y."/>
            <person name="Steenwyk J.L."/>
            <person name="Rokas A."/>
            <person name="Carro J."/>
            <person name="Camarero S."/>
            <person name="Ferreira P."/>
            <person name="Molpeceres G."/>
            <person name="Ruiz-Duenas F.J."/>
            <person name="Serrano A."/>
            <person name="Henrissat B."/>
            <person name="Drula E."/>
            <person name="Hughes K.W."/>
            <person name="Mata J.L."/>
            <person name="Ishikawa N.K."/>
            <person name="Vargas-Isla R."/>
            <person name="Ushijima S."/>
            <person name="Smith C.A."/>
            <person name="Ahrendt S."/>
            <person name="Andreopoulos W."/>
            <person name="He G."/>
            <person name="Labutti K."/>
            <person name="Lipzen A."/>
            <person name="Ng V."/>
            <person name="Riley R."/>
            <person name="Sandor L."/>
            <person name="Barry K."/>
            <person name="Martinez A.T."/>
            <person name="Xiao Y."/>
            <person name="Gibbons J.G."/>
            <person name="Terashima K."/>
            <person name="Grigoriev I.V."/>
            <person name="Hibbett D.S."/>
        </authorList>
    </citation>
    <scope>NUCLEOTIDE SEQUENCE</scope>
    <source>
        <strain evidence="3">JLM2183</strain>
    </source>
</reference>
<sequence length="231" mass="25330">MVFLFHPLRLSIALSFASIALANTEIINFEASGQIDVHVSGADKWHVLSSGANEKPFNILPAPLETHMNSVCSSPQDLLSEVPNCPHEIWIKLDLNHEDWKSYKKFTLRISWPGSSPADFSISILNPQATASRFAGTPITPPAHTRVKFARIRIVDTGVISPLSGITKVSSIPFVVTLEPLYFGVIPASVVPLLWVLLPILSVSALLVPYANVFLQDVAAAARREMNKKKE</sequence>
<name>A0A9W9A1L0_9AGAR</name>
<dbReference type="AlphaFoldDB" id="A0A9W9A1L0"/>
<organism evidence="3 4">
    <name type="scientific">Lentinula aciculospora</name>
    <dbReference type="NCBI Taxonomy" id="153920"/>
    <lineage>
        <taxon>Eukaryota</taxon>
        <taxon>Fungi</taxon>
        <taxon>Dikarya</taxon>
        <taxon>Basidiomycota</taxon>
        <taxon>Agaricomycotina</taxon>
        <taxon>Agaricomycetes</taxon>
        <taxon>Agaricomycetidae</taxon>
        <taxon>Agaricales</taxon>
        <taxon>Marasmiineae</taxon>
        <taxon>Omphalotaceae</taxon>
        <taxon>Lentinula</taxon>
    </lineage>
</organism>
<feature type="signal peptide" evidence="2">
    <location>
        <begin position="1"/>
        <end position="22"/>
    </location>
</feature>
<keyword evidence="1" id="KW-0812">Transmembrane</keyword>
<evidence type="ECO:0000256" key="1">
    <source>
        <dbReference type="SAM" id="Phobius"/>
    </source>
</evidence>
<protein>
    <submittedName>
        <fullName evidence="3">Uncharacterized protein</fullName>
    </submittedName>
</protein>
<accession>A0A9W9A1L0</accession>
<dbReference type="EMBL" id="JAOTPV010000024">
    <property type="protein sequence ID" value="KAJ4470916.1"/>
    <property type="molecule type" value="Genomic_DNA"/>
</dbReference>
<comment type="caution">
    <text evidence="3">The sequence shown here is derived from an EMBL/GenBank/DDBJ whole genome shotgun (WGS) entry which is preliminary data.</text>
</comment>
<keyword evidence="4" id="KW-1185">Reference proteome</keyword>
<dbReference type="Proteomes" id="UP001150266">
    <property type="component" value="Unassembled WGS sequence"/>
</dbReference>
<evidence type="ECO:0000313" key="3">
    <source>
        <dbReference type="EMBL" id="KAJ4470916.1"/>
    </source>
</evidence>